<evidence type="ECO:0000313" key="3">
    <source>
        <dbReference type="Proteomes" id="UP000473014"/>
    </source>
</evidence>
<dbReference type="Proteomes" id="UP000473014">
    <property type="component" value="Unassembled WGS sequence"/>
</dbReference>
<dbReference type="OrthoDB" id="5125973at2"/>
<feature type="compositionally biased region" description="Pro residues" evidence="1">
    <location>
        <begin position="9"/>
        <end position="21"/>
    </location>
</feature>
<keyword evidence="3" id="KW-1185">Reference proteome</keyword>
<dbReference type="AlphaFoldDB" id="A0A6G2BDN3"/>
<name>A0A6G2BDN3_9ACTN</name>
<organism evidence="2 3">
    <name type="scientific">Streptomyces taklimakanensis</name>
    <dbReference type="NCBI Taxonomy" id="2569853"/>
    <lineage>
        <taxon>Bacteria</taxon>
        <taxon>Bacillati</taxon>
        <taxon>Actinomycetota</taxon>
        <taxon>Actinomycetes</taxon>
        <taxon>Kitasatosporales</taxon>
        <taxon>Streptomycetaceae</taxon>
        <taxon>Streptomyces</taxon>
    </lineage>
</organism>
<comment type="caution">
    <text evidence="2">The sequence shown here is derived from an EMBL/GenBank/DDBJ whole genome shotgun (WGS) entry which is preliminary data.</text>
</comment>
<proteinExistence type="predicted"/>
<gene>
    <name evidence="2" type="ORF">F0L17_14645</name>
</gene>
<sequence length="93" mass="9896">MQPALSTPAPAPAFAPIPLPPDSLDRDPEWALPPVAVRGCGVCGDPADGHGRQWHPQAGFHGWEEPTAGQVEVREAARIGRRISAARFAREVA</sequence>
<evidence type="ECO:0000313" key="2">
    <source>
        <dbReference type="EMBL" id="MTE20324.1"/>
    </source>
</evidence>
<dbReference type="EMBL" id="WIXO01000001">
    <property type="protein sequence ID" value="MTE20324.1"/>
    <property type="molecule type" value="Genomic_DNA"/>
</dbReference>
<evidence type="ECO:0000256" key="1">
    <source>
        <dbReference type="SAM" id="MobiDB-lite"/>
    </source>
</evidence>
<protein>
    <submittedName>
        <fullName evidence="2">Uncharacterized protein</fullName>
    </submittedName>
</protein>
<reference evidence="2 3" key="1">
    <citation type="submission" date="2019-11" db="EMBL/GenBank/DDBJ databases">
        <authorList>
            <person name="Yuan L."/>
        </authorList>
    </citation>
    <scope>NUCLEOTIDE SEQUENCE [LARGE SCALE GENOMIC DNA]</scope>
    <source>
        <strain evidence="2 3">TRM43335</strain>
    </source>
</reference>
<dbReference type="RefSeq" id="WP_155071433.1">
    <property type="nucleotide sequence ID" value="NZ_WIXO01000001.1"/>
</dbReference>
<feature type="region of interest" description="Disordered" evidence="1">
    <location>
        <begin position="1"/>
        <end position="26"/>
    </location>
</feature>
<accession>A0A6G2BDN3</accession>